<comment type="caution">
    <text evidence="1">The sequence shown here is derived from an EMBL/GenBank/DDBJ whole genome shotgun (WGS) entry which is preliminary data.</text>
</comment>
<evidence type="ECO:0008006" key="3">
    <source>
        <dbReference type="Google" id="ProtNLM"/>
    </source>
</evidence>
<evidence type="ECO:0000313" key="1">
    <source>
        <dbReference type="EMBL" id="KRO49193.1"/>
    </source>
</evidence>
<proteinExistence type="predicted"/>
<organism evidence="1 2">
    <name type="scientific">Acidimicrobiia bacterium BACL6 MAG-120924-bin43</name>
    <dbReference type="NCBI Taxonomy" id="1655583"/>
    <lineage>
        <taxon>Bacteria</taxon>
        <taxon>Bacillati</taxon>
        <taxon>Actinomycetota</taxon>
        <taxon>Acidimicrobiia</taxon>
        <taxon>acIV cluster</taxon>
    </lineage>
</organism>
<gene>
    <name evidence="1" type="ORF">ABR75_06605</name>
</gene>
<sequence>MEIRIGIIQSAREITLEIDDEKAQAKFKAASEAALAGKTETLTVVDSRGREIMVAAAKIAYVEFGAPEGARKMGFGS</sequence>
<dbReference type="InterPro" id="IPR021456">
    <property type="entry name" value="DUF3107"/>
</dbReference>
<protein>
    <recommendedName>
        <fullName evidence="3">ATP-binding protein</fullName>
    </recommendedName>
</protein>
<evidence type="ECO:0000313" key="2">
    <source>
        <dbReference type="Proteomes" id="UP000051017"/>
    </source>
</evidence>
<reference evidence="1 2" key="1">
    <citation type="submission" date="2015-10" db="EMBL/GenBank/DDBJ databases">
        <title>Metagenome-Assembled Genomes uncover a global brackish microbiome.</title>
        <authorList>
            <person name="Hugerth L.W."/>
            <person name="Larsson J."/>
            <person name="Alneberg J."/>
            <person name="Lindh M.V."/>
            <person name="Legrand C."/>
            <person name="Pinhassi J."/>
            <person name="Andersson A.F."/>
        </authorList>
    </citation>
    <scope>NUCLEOTIDE SEQUENCE [LARGE SCALE GENOMIC DNA]</scope>
    <source>
        <strain evidence="1">BACL6 MAG-120924-bin43</strain>
    </source>
</reference>
<accession>A0A0R2QFY0</accession>
<dbReference type="Proteomes" id="UP000051017">
    <property type="component" value="Unassembled WGS sequence"/>
</dbReference>
<dbReference type="AlphaFoldDB" id="A0A0R2QFY0"/>
<dbReference type="Pfam" id="PF11305">
    <property type="entry name" value="DUF3107"/>
    <property type="match status" value="1"/>
</dbReference>
<name>A0A0R2QFY0_9ACTN</name>
<dbReference type="EMBL" id="LIBJ01000032">
    <property type="protein sequence ID" value="KRO49193.1"/>
    <property type="molecule type" value="Genomic_DNA"/>
</dbReference>